<dbReference type="Proteomes" id="UP000682739">
    <property type="component" value="Chromosome"/>
</dbReference>
<accession>A0A975DCL8</accession>
<evidence type="ECO:0000313" key="5">
    <source>
        <dbReference type="Proteomes" id="UP000682739"/>
    </source>
</evidence>
<evidence type="ECO:0000256" key="1">
    <source>
        <dbReference type="ARBA" id="ARBA00004418"/>
    </source>
</evidence>
<keyword evidence="5" id="KW-1185">Reference proteome</keyword>
<evidence type="ECO:0000313" key="4">
    <source>
        <dbReference type="EMBL" id="QTH64687.1"/>
    </source>
</evidence>
<dbReference type="InterPro" id="IPR050490">
    <property type="entry name" value="Bact_solute-bd_prot1"/>
</dbReference>
<proteinExistence type="inferred from homology"/>
<dbReference type="PANTHER" id="PTHR43649">
    <property type="entry name" value="ARABINOSE-BINDING PROTEIN-RELATED"/>
    <property type="match status" value="1"/>
</dbReference>
<dbReference type="AlphaFoldDB" id="A0A975DCL8"/>
<dbReference type="InterPro" id="IPR006059">
    <property type="entry name" value="SBP"/>
</dbReference>
<organism evidence="4 5">
    <name type="scientific">Psychrosphaera ytuae</name>
    <dbReference type="NCBI Taxonomy" id="2820710"/>
    <lineage>
        <taxon>Bacteria</taxon>
        <taxon>Pseudomonadati</taxon>
        <taxon>Pseudomonadota</taxon>
        <taxon>Gammaproteobacteria</taxon>
        <taxon>Alteromonadales</taxon>
        <taxon>Pseudoalteromonadaceae</taxon>
        <taxon>Psychrosphaera</taxon>
    </lineage>
</organism>
<reference evidence="4" key="1">
    <citation type="submission" date="2021-03" db="EMBL/GenBank/DDBJ databases">
        <title>Description of Psychrosphaera ytuae sp. nov. isolated from deep sea sediment of South China Sea.</title>
        <authorList>
            <person name="Zhang J."/>
            <person name="Xu X.-D."/>
        </authorList>
    </citation>
    <scope>NUCLEOTIDE SEQUENCE</scope>
    <source>
        <strain evidence="4">MTZ26</strain>
    </source>
</reference>
<gene>
    <name evidence="4" type="ORF">J1N51_04255</name>
</gene>
<dbReference type="Pfam" id="PF01547">
    <property type="entry name" value="SBP_bac_1"/>
    <property type="match status" value="1"/>
</dbReference>
<feature type="signal peptide" evidence="3">
    <location>
        <begin position="1"/>
        <end position="28"/>
    </location>
</feature>
<sequence length="670" mass="75827">MKLIKGGFLLSYLLLASATILNSPQSIAKLPSQTAKNHHISLAEIKPTDSLVLNTQQEYFREVIDVVAHRLNWTTTINSYPGARALHLMSSKQVMGAFPVRRSNFQDDTLLYSIPIPSGEVGLLKKVNAPSLSNRYVRIGLIRGESIPDSLNVEKDFEFTFANNYNSLMGLLAKGRIDAVFIDRFSAIDMIVQEHPELVGKVIFDPNFSFNSPHHFAISTYYPSAESLIKEFNAALNELKNDGTLTKILENYGIFTPRPTTPNKQQIVIAAPDINAISAGQQYSRLFEQANPNIEVIWRVFEENVLRDRLLGNFALNKQEFDIVLIGPFELSNWLEQGWFLPININLMRTAFDDLFDNHKKTIKIKNTLYAMPFTGETTVLFYRKDLMKKNGLTLPDKLTYQSMFPLLEKLHQPDKGQFGIGLRTRPGWGQNMALISILVNTFGGSWTNSEGKINVVTQEWLEAVNLYKRLLQKYGPNELKDLGWQDNQKLFAEGKLAFLIDASNLSSYFLNPNVSVISDKFAIADVPIVNQYDGARWFWSWNFAIPNSSTNPKLAESFIQFMAKQKSGVEHAYLTPPGVRHSDYRNNGALQGFSQSLIEYRLINGYQVPEFDSTIGRQYADTIYFPTIGFHVGFQIHKSLLNEISTKQALINAQQKIDEIIAPSRTSKP</sequence>
<keyword evidence="3" id="KW-0732">Signal</keyword>
<protein>
    <submittedName>
        <fullName evidence="4">Extracellular solute-binding protein</fullName>
    </submittedName>
</protein>
<comment type="subcellular location">
    <subcellularLocation>
        <location evidence="1">Periplasm</location>
    </subcellularLocation>
</comment>
<evidence type="ECO:0000256" key="2">
    <source>
        <dbReference type="ARBA" id="ARBA00008520"/>
    </source>
</evidence>
<dbReference type="GO" id="GO:0042597">
    <property type="term" value="C:periplasmic space"/>
    <property type="evidence" value="ECO:0007669"/>
    <property type="project" value="UniProtKB-SubCell"/>
</dbReference>
<name>A0A975DCL8_9GAMM</name>
<dbReference type="EMBL" id="CP072110">
    <property type="protein sequence ID" value="QTH64687.1"/>
    <property type="molecule type" value="Genomic_DNA"/>
</dbReference>
<dbReference type="KEGG" id="psym:J1N51_04255"/>
<evidence type="ECO:0000256" key="3">
    <source>
        <dbReference type="SAM" id="SignalP"/>
    </source>
</evidence>
<dbReference type="RefSeq" id="WP_208832741.1">
    <property type="nucleotide sequence ID" value="NZ_CP072110.1"/>
</dbReference>
<dbReference type="Gene3D" id="3.40.190.10">
    <property type="entry name" value="Periplasmic binding protein-like II"/>
    <property type="match status" value="4"/>
</dbReference>
<dbReference type="PANTHER" id="PTHR43649:SF12">
    <property type="entry name" value="DIACETYLCHITOBIOSE BINDING PROTEIN DASA"/>
    <property type="match status" value="1"/>
</dbReference>
<dbReference type="SUPFAM" id="SSF53850">
    <property type="entry name" value="Periplasmic binding protein-like II"/>
    <property type="match status" value="2"/>
</dbReference>
<feature type="chain" id="PRO_5037010466" evidence="3">
    <location>
        <begin position="29"/>
        <end position="670"/>
    </location>
</feature>
<comment type="similarity">
    <text evidence="2">Belongs to the bacterial solute-binding protein 1 family.</text>
</comment>